<dbReference type="Proteomes" id="UP000593906">
    <property type="component" value="Chromosome 4"/>
</dbReference>
<proteinExistence type="predicted"/>
<name>A0A7S7RG14_CRYPV</name>
<accession>A0A7S7RG14</accession>
<evidence type="ECO:0000313" key="2">
    <source>
        <dbReference type="Proteomes" id="UP000593906"/>
    </source>
</evidence>
<gene>
    <name evidence="1" type="ORF">CPATCC_001688</name>
</gene>
<dbReference type="AlphaFoldDB" id="A0A7S7RG14"/>
<dbReference type="EMBL" id="CP044419">
    <property type="protein sequence ID" value="QOY42085.1"/>
    <property type="molecule type" value="Genomic_DNA"/>
</dbReference>
<dbReference type="VEuPathDB" id="CryptoDB:CPATCC_0019080"/>
<protein>
    <submittedName>
        <fullName evidence="1">Uncharacterized protein</fullName>
    </submittedName>
</protein>
<evidence type="ECO:0000313" key="1">
    <source>
        <dbReference type="EMBL" id="QOY42085.1"/>
    </source>
</evidence>
<sequence>MYMLLKKILLSIFFLNWFLIIKRIKGIDLNDDKEILIRELGIPLRMKPFGENRVPSLRNFNYKTQGENNNYRVEINNLYINDRFQLSYYLKIGDKNAKFLSCGFKFRFNNTTLPMLVNRGEILGTLICGEKMSSKKELPILSYCYGQVQLAYPFLPLPIILLKEEDTFLIQLCAKKFPDYKGIPYKFPIIPQDQKISFNNTLFETNYLKLENKSSKIIYKVNEKQSNIIECVINRLFDGKIFQVLEYSIIGIIACKLKMKDQKIQIERKVIRAFCSGSSSFQSGNNTDFIYGVFKVNKKFPFNWIECISNPEDLLEKKLMNPDQAIKDALYEMDEEEF</sequence>
<organism evidence="1 2">
    <name type="scientific">Cryptosporidium parvum</name>
    <dbReference type="NCBI Taxonomy" id="5807"/>
    <lineage>
        <taxon>Eukaryota</taxon>
        <taxon>Sar</taxon>
        <taxon>Alveolata</taxon>
        <taxon>Apicomplexa</taxon>
        <taxon>Conoidasida</taxon>
        <taxon>Coccidia</taxon>
        <taxon>Eucoccidiorida</taxon>
        <taxon>Eimeriorina</taxon>
        <taxon>Cryptosporidiidae</taxon>
        <taxon>Cryptosporidium</taxon>
    </lineage>
</organism>
<reference evidence="1 2" key="1">
    <citation type="submission" date="2019-09" db="EMBL/GenBank/DDBJ databases">
        <title>Consistent, comparative and evidence-based genome assembly and annotation for Cryptosporidium parvum, C. hominis and C. tyzzeri.</title>
        <authorList>
            <person name="Baptista R.P."/>
            <person name="Li Y."/>
            <person name="Sateriale A."/>
            <person name="Ansell B."/>
            <person name="Jex A."/>
            <person name="Sanders M."/>
            <person name="Brooks K."/>
            <person name="Tracey A."/>
            <person name="Berriman M."/>
            <person name="Striepen B."/>
            <person name="Cotton J.A."/>
            <person name="Kissinger J.C."/>
        </authorList>
    </citation>
    <scope>NUCLEOTIDE SEQUENCE [LARGE SCALE GENOMIC DNA]</scope>
    <source>
        <strain evidence="1 2">IOWA-ATCC</strain>
    </source>
</reference>